<gene>
    <name evidence="2" type="ORF">FAB82_09380</name>
</gene>
<dbReference type="AlphaFoldDB" id="A0A4S8QC37"/>
<evidence type="ECO:0000256" key="1">
    <source>
        <dbReference type="SAM" id="MobiDB-lite"/>
    </source>
</evidence>
<proteinExistence type="predicted"/>
<protein>
    <submittedName>
        <fullName evidence="2">Uncharacterized protein</fullName>
    </submittedName>
</protein>
<reference evidence="2 3" key="2">
    <citation type="submission" date="2019-05" db="EMBL/GenBank/DDBJ databases">
        <title>Glycomyces buryatensis sp. nov.</title>
        <authorList>
            <person name="Nikitina E."/>
        </authorList>
    </citation>
    <scope>NUCLEOTIDE SEQUENCE [LARGE SCALE GENOMIC DNA]</scope>
    <source>
        <strain evidence="2 3">18</strain>
    </source>
</reference>
<accession>A0A4S8QC37</accession>
<keyword evidence="3" id="KW-1185">Reference proteome</keyword>
<evidence type="ECO:0000313" key="3">
    <source>
        <dbReference type="Proteomes" id="UP000308760"/>
    </source>
</evidence>
<reference evidence="3" key="1">
    <citation type="submission" date="2019-04" db="EMBL/GenBank/DDBJ databases">
        <title>Nocardioides xinjiangensis sp. nov.</title>
        <authorList>
            <person name="Liu S."/>
        </authorList>
    </citation>
    <scope>NUCLEOTIDE SEQUENCE [LARGE SCALE GENOMIC DNA]</scope>
    <source>
        <strain evidence="3">18</strain>
    </source>
</reference>
<organism evidence="2 3">
    <name type="scientific">Glycomyces buryatensis</name>
    <dbReference type="NCBI Taxonomy" id="2570927"/>
    <lineage>
        <taxon>Bacteria</taxon>
        <taxon>Bacillati</taxon>
        <taxon>Actinomycetota</taxon>
        <taxon>Actinomycetes</taxon>
        <taxon>Glycomycetales</taxon>
        <taxon>Glycomycetaceae</taxon>
        <taxon>Glycomyces</taxon>
    </lineage>
</organism>
<name>A0A4S8QC37_9ACTN</name>
<comment type="caution">
    <text evidence="2">The sequence shown here is derived from an EMBL/GenBank/DDBJ whole genome shotgun (WGS) entry which is preliminary data.</text>
</comment>
<dbReference type="Proteomes" id="UP000308760">
    <property type="component" value="Unassembled WGS sequence"/>
</dbReference>
<feature type="region of interest" description="Disordered" evidence="1">
    <location>
        <begin position="60"/>
        <end position="79"/>
    </location>
</feature>
<dbReference type="EMBL" id="STGY01000037">
    <property type="protein sequence ID" value="THV41918.1"/>
    <property type="molecule type" value="Genomic_DNA"/>
</dbReference>
<feature type="compositionally biased region" description="Basic and acidic residues" evidence="1">
    <location>
        <begin position="66"/>
        <end position="79"/>
    </location>
</feature>
<sequence length="79" mass="9428">MRGLNQIQTRYAVLSDRPGWAAENHRADRIVQLAVACYWNCLDHNVIREFRPVGRGPQWLRRFTPRRTEPPSRNQERRS</sequence>
<evidence type="ECO:0000313" key="2">
    <source>
        <dbReference type="EMBL" id="THV41918.1"/>
    </source>
</evidence>
<dbReference type="RefSeq" id="WP_136534281.1">
    <property type="nucleotide sequence ID" value="NZ_STGY01000037.1"/>
</dbReference>